<evidence type="ECO:0000256" key="2">
    <source>
        <dbReference type="ARBA" id="ARBA00022692"/>
    </source>
</evidence>
<comment type="subcellular location">
    <subcellularLocation>
        <location evidence="1">Membrane</location>
        <topology evidence="1">Multi-pass membrane protein</topology>
    </subcellularLocation>
</comment>
<reference evidence="7" key="1">
    <citation type="journal article" date="2019" name="Int. J. Syst. Evol. Microbiol.">
        <title>The Global Catalogue of Microorganisms (GCM) 10K type strain sequencing project: providing services to taxonomists for standard genome sequencing and annotation.</title>
        <authorList>
            <consortium name="The Broad Institute Genomics Platform"/>
            <consortium name="The Broad Institute Genome Sequencing Center for Infectious Disease"/>
            <person name="Wu L."/>
            <person name="Ma J."/>
        </authorList>
    </citation>
    <scope>NUCLEOTIDE SEQUENCE [LARGE SCALE GENOMIC DNA]</scope>
    <source>
        <strain evidence="7">CGMCC 4.7427</strain>
    </source>
</reference>
<evidence type="ECO:0000256" key="1">
    <source>
        <dbReference type="ARBA" id="ARBA00004141"/>
    </source>
</evidence>
<dbReference type="InterPro" id="IPR032808">
    <property type="entry name" value="DoxX"/>
</dbReference>
<evidence type="ECO:0000256" key="5">
    <source>
        <dbReference type="SAM" id="Phobius"/>
    </source>
</evidence>
<feature type="transmembrane region" description="Helical" evidence="5">
    <location>
        <begin position="93"/>
        <end position="113"/>
    </location>
</feature>
<dbReference type="RefSeq" id="WP_380030983.1">
    <property type="nucleotide sequence ID" value="NZ_JBHSHB010000003.1"/>
</dbReference>
<dbReference type="EMBL" id="JBHSHB010000003">
    <property type="protein sequence ID" value="MFC4688816.1"/>
    <property type="molecule type" value="Genomic_DNA"/>
</dbReference>
<proteinExistence type="predicted"/>
<evidence type="ECO:0000256" key="3">
    <source>
        <dbReference type="ARBA" id="ARBA00022989"/>
    </source>
</evidence>
<comment type="caution">
    <text evidence="6">The sequence shown here is derived from an EMBL/GenBank/DDBJ whole genome shotgun (WGS) entry which is preliminary data.</text>
</comment>
<evidence type="ECO:0000313" key="7">
    <source>
        <dbReference type="Proteomes" id="UP001595878"/>
    </source>
</evidence>
<feature type="transmembrane region" description="Helical" evidence="5">
    <location>
        <begin position="69"/>
        <end position="86"/>
    </location>
</feature>
<dbReference type="Proteomes" id="UP001595878">
    <property type="component" value="Unassembled WGS sequence"/>
</dbReference>
<organism evidence="6 7">
    <name type="scientific">Dokdonia genika</name>
    <dbReference type="NCBI Taxonomy" id="308113"/>
    <lineage>
        <taxon>Bacteria</taxon>
        <taxon>Pseudomonadati</taxon>
        <taxon>Bacteroidota</taxon>
        <taxon>Flavobacteriia</taxon>
        <taxon>Flavobacteriales</taxon>
        <taxon>Flavobacteriaceae</taxon>
        <taxon>Dokdonia</taxon>
    </lineage>
</organism>
<protein>
    <submittedName>
        <fullName evidence="6">DoxX family protein</fullName>
    </submittedName>
</protein>
<evidence type="ECO:0000313" key="6">
    <source>
        <dbReference type="EMBL" id="MFC4688816.1"/>
    </source>
</evidence>
<dbReference type="Pfam" id="PF13564">
    <property type="entry name" value="DoxX_2"/>
    <property type="match status" value="1"/>
</dbReference>
<keyword evidence="7" id="KW-1185">Reference proteome</keyword>
<gene>
    <name evidence="6" type="ORF">ACFO5T_00105</name>
</gene>
<accession>A0ABV9L4H3</accession>
<name>A0ABV9L4H3_9FLAO</name>
<sequence length="116" mass="12945">MKTAHTILIGLIGFSFLYYGISCLSSNFMTEEFKRFGLSPVQRKITGIAQITGAIGIITGFFYTPLQVAALVGISLLMLLGWFVRLRIKDSFIASLPAFTFFVLNAYLAYYLIAIR</sequence>
<feature type="transmembrane region" description="Helical" evidence="5">
    <location>
        <begin position="6"/>
        <end position="24"/>
    </location>
</feature>
<keyword evidence="2 5" id="KW-0812">Transmembrane</keyword>
<keyword evidence="4 5" id="KW-0472">Membrane</keyword>
<keyword evidence="3 5" id="KW-1133">Transmembrane helix</keyword>
<evidence type="ECO:0000256" key="4">
    <source>
        <dbReference type="ARBA" id="ARBA00023136"/>
    </source>
</evidence>